<keyword evidence="3 8" id="KW-0812">Transmembrane</keyword>
<comment type="subcellular location">
    <subcellularLocation>
        <location evidence="1">Cell membrane</location>
        <topology evidence="1">Multi-pass membrane protein</topology>
    </subcellularLocation>
</comment>
<keyword evidence="4 8" id="KW-1133">Transmembrane helix</keyword>
<evidence type="ECO:0000256" key="7">
    <source>
        <dbReference type="ARBA" id="ARBA00023180"/>
    </source>
</evidence>
<evidence type="ECO:0000256" key="2">
    <source>
        <dbReference type="ARBA" id="ARBA00022475"/>
    </source>
</evidence>
<dbReference type="PANTHER" id="PTHR42643:SF41">
    <property type="entry name" value="IONOTROPIC RECEPTOR 20A-RELATED"/>
    <property type="match status" value="1"/>
</dbReference>
<sequence>MLSNGSLSPAPELFDLYGLILQFLVPSETTVFYFNPTGANCSWEILERTSLSHQPQMFWKKEESYPQLYNRQGRNLFVIACLSTDHFERQIGLLATSLTRLRSVRILIEMQDKESAFLASQILLLCQQNSMLNVVLFFQRWTRPFAIFSYLAFPYFKLVKHRFSEISTASIYTNKLADLKGYQLRVQPDLSPPNSFDYRDRKGQYRMGGYMWNIIENFAASMGASVQILYPSWERAKISAAEVMLQFTRNGSSDIGLTTTMIRFKHKERQRDYSYPLLYSSWCTMLPMEKPLSVNILFRHVLSPKTAIFLLLASLLCLLVFPKLLQFFGFTMRSRLMRFSLRIFTLLMLCASSAQLLSLLISPRLHKRIESFDDLLASDLKIFGLRNEFYFMNGEFRAKYAAAFHLTEDPNELYDNRNYFNTSWAYTITSIKWIVIDAQQRHFAHPVFRFSDTMCLDLPSPIGLLIAPESIYRDHLREYILQVSQAGLISRWMSYSFYEMVTAGRMTIKDYSLINVIHSLRIKDLQLCWLIFSVGLGTSSLVFTIELLLFYTNVFLNSL</sequence>
<evidence type="ECO:0000256" key="6">
    <source>
        <dbReference type="ARBA" id="ARBA00023170"/>
    </source>
</evidence>
<keyword evidence="2" id="KW-1003">Cell membrane</keyword>
<keyword evidence="10" id="KW-1185">Reference proteome</keyword>
<keyword evidence="7" id="KW-0325">Glycoprotein</keyword>
<reference evidence="10" key="1">
    <citation type="journal article" date="2021" name="Elife">
        <title>Highly contiguous assemblies of 101 drosophilid genomes.</title>
        <authorList>
            <person name="Kim B.Y."/>
            <person name="Wang J.R."/>
            <person name="Miller D.E."/>
            <person name="Barmina O."/>
            <person name="Delaney E."/>
            <person name="Thompson A."/>
            <person name="Comeault A.A."/>
            <person name="Peede D."/>
            <person name="D'Agostino E.R."/>
            <person name="Pelaez J."/>
            <person name="Aguilar J.M."/>
            <person name="Haji D."/>
            <person name="Matsunaga T."/>
            <person name="Armstrong E.E."/>
            <person name="Zych M."/>
            <person name="Ogawa Y."/>
            <person name="Stamenkovic-Radak M."/>
            <person name="Jelic M."/>
            <person name="Veselinovic M.S."/>
            <person name="Tanaskovic M."/>
            <person name="Eric P."/>
            <person name="Gao J.J."/>
            <person name="Katoh T.K."/>
            <person name="Toda M.J."/>
            <person name="Watabe H."/>
            <person name="Watada M."/>
            <person name="Davis J.S."/>
            <person name="Moyle L.C."/>
            <person name="Manoli G."/>
            <person name="Bertolini E."/>
            <person name="Kostal V."/>
            <person name="Hawley R.S."/>
            <person name="Takahashi A."/>
            <person name="Jones C.D."/>
            <person name="Price D.K."/>
            <person name="Whiteman N."/>
            <person name="Kopp A."/>
            <person name="Matute D.R."/>
            <person name="Petrov D.A."/>
        </authorList>
    </citation>
    <scope>NUCLEOTIDE SEQUENCE [LARGE SCALE GENOMIC DNA]</scope>
</reference>
<protein>
    <submittedName>
        <fullName evidence="9">Uncharacterized protein</fullName>
    </submittedName>
</protein>
<feature type="transmembrane region" description="Helical" evidence="8">
    <location>
        <begin position="341"/>
        <end position="361"/>
    </location>
</feature>
<keyword evidence="5 8" id="KW-0472">Membrane</keyword>
<reference evidence="9" key="2">
    <citation type="submission" date="2025-05" db="UniProtKB">
        <authorList>
            <consortium name="EnsemblMetazoa"/>
        </authorList>
    </citation>
    <scope>IDENTIFICATION</scope>
</reference>
<keyword evidence="6" id="KW-0675">Receptor</keyword>
<evidence type="ECO:0000313" key="10">
    <source>
        <dbReference type="Proteomes" id="UP001652680"/>
    </source>
</evidence>
<accession>A0ABM5I2R5</accession>
<dbReference type="InterPro" id="IPR052192">
    <property type="entry name" value="Insect_Ionotropic_Sensory_Rcpt"/>
</dbReference>
<evidence type="ECO:0000256" key="8">
    <source>
        <dbReference type="SAM" id="Phobius"/>
    </source>
</evidence>
<organism evidence="9 10">
    <name type="scientific">Drosophila rhopaloa</name>
    <name type="common">Fruit fly</name>
    <dbReference type="NCBI Taxonomy" id="1041015"/>
    <lineage>
        <taxon>Eukaryota</taxon>
        <taxon>Metazoa</taxon>
        <taxon>Ecdysozoa</taxon>
        <taxon>Arthropoda</taxon>
        <taxon>Hexapoda</taxon>
        <taxon>Insecta</taxon>
        <taxon>Pterygota</taxon>
        <taxon>Neoptera</taxon>
        <taxon>Endopterygota</taxon>
        <taxon>Diptera</taxon>
        <taxon>Brachycera</taxon>
        <taxon>Muscomorpha</taxon>
        <taxon>Ephydroidea</taxon>
        <taxon>Drosophilidae</taxon>
        <taxon>Drosophila</taxon>
        <taxon>Sophophora</taxon>
    </lineage>
</organism>
<dbReference type="GeneID" id="108051545"/>
<evidence type="ECO:0000256" key="1">
    <source>
        <dbReference type="ARBA" id="ARBA00004651"/>
    </source>
</evidence>
<dbReference type="EnsemblMetazoa" id="XM_017133676.2">
    <property type="protein sequence ID" value="XP_016989165.2"/>
    <property type="gene ID" value="LOC108051545"/>
</dbReference>
<dbReference type="Proteomes" id="UP001652680">
    <property type="component" value="Unassembled WGS sequence"/>
</dbReference>
<name>A0ABM5I2R5_DRORH</name>
<dbReference type="SUPFAM" id="SSF53850">
    <property type="entry name" value="Periplasmic binding protein-like II"/>
    <property type="match status" value="1"/>
</dbReference>
<dbReference type="RefSeq" id="XP_016989165.2">
    <property type="nucleotide sequence ID" value="XM_017133676.2"/>
</dbReference>
<evidence type="ECO:0000256" key="4">
    <source>
        <dbReference type="ARBA" id="ARBA00022989"/>
    </source>
</evidence>
<feature type="transmembrane region" description="Helical" evidence="8">
    <location>
        <begin position="527"/>
        <end position="551"/>
    </location>
</feature>
<proteinExistence type="predicted"/>
<feature type="transmembrane region" description="Helical" evidence="8">
    <location>
        <begin position="307"/>
        <end position="329"/>
    </location>
</feature>
<dbReference type="PANTHER" id="PTHR42643">
    <property type="entry name" value="IONOTROPIC RECEPTOR 20A-RELATED"/>
    <property type="match status" value="1"/>
</dbReference>
<evidence type="ECO:0000313" key="9">
    <source>
        <dbReference type="EnsemblMetazoa" id="XP_016989165.2"/>
    </source>
</evidence>
<evidence type="ECO:0000256" key="3">
    <source>
        <dbReference type="ARBA" id="ARBA00022692"/>
    </source>
</evidence>
<evidence type="ECO:0000256" key="5">
    <source>
        <dbReference type="ARBA" id="ARBA00023136"/>
    </source>
</evidence>